<organism evidence="1">
    <name type="scientific">Amphimedon queenslandica</name>
    <name type="common">Sponge</name>
    <dbReference type="NCBI Taxonomy" id="400682"/>
    <lineage>
        <taxon>Eukaryota</taxon>
        <taxon>Metazoa</taxon>
        <taxon>Porifera</taxon>
        <taxon>Demospongiae</taxon>
        <taxon>Heteroscleromorpha</taxon>
        <taxon>Haplosclerida</taxon>
        <taxon>Niphatidae</taxon>
        <taxon>Amphimedon</taxon>
    </lineage>
</organism>
<proteinExistence type="predicted"/>
<protein>
    <submittedName>
        <fullName evidence="1">Uncharacterized protein</fullName>
    </submittedName>
</protein>
<reference evidence="1" key="1">
    <citation type="submission" date="2017-05" db="UniProtKB">
        <authorList>
            <consortium name="EnsemblMetazoa"/>
        </authorList>
    </citation>
    <scope>IDENTIFICATION</scope>
</reference>
<dbReference type="AlphaFoldDB" id="A0A1X7U1V5"/>
<dbReference type="InParanoid" id="A0A1X7U1V5"/>
<dbReference type="EnsemblMetazoa" id="Aqu2.1.21622_001">
    <property type="protein sequence ID" value="Aqu2.1.21622_001"/>
    <property type="gene ID" value="Aqu2.1.21622"/>
</dbReference>
<name>A0A1X7U1V5_AMPQE</name>
<sequence length="75" mass="8771">MMLIFKPVVGCWRVFSKGILSLHSRTAVSQRLSTDLEPKVTFFIMHTRQLRNQKKYPLHLIGNMDETPLWMNLLG</sequence>
<evidence type="ECO:0000313" key="1">
    <source>
        <dbReference type="EnsemblMetazoa" id="Aqu2.1.21622_001"/>
    </source>
</evidence>
<accession>A0A1X7U1V5</accession>